<dbReference type="OrthoDB" id="6105033at2759"/>
<dbReference type="Proteomes" id="UP001165740">
    <property type="component" value="Chromosome 17"/>
</dbReference>
<dbReference type="GeneID" id="106076445"/>
<protein>
    <submittedName>
        <fullName evidence="2 3">Uncharacterized protein LOC106076445</fullName>
    </submittedName>
</protein>
<gene>
    <name evidence="2 3" type="primary">LOC106076445</name>
</gene>
<dbReference type="RefSeq" id="XP_055871671.1">
    <property type="nucleotide sequence ID" value="XM_056015696.1"/>
</dbReference>
<evidence type="ECO:0000313" key="2">
    <source>
        <dbReference type="RefSeq" id="XP_055871670.1"/>
    </source>
</evidence>
<keyword evidence="1" id="KW-1185">Reference proteome</keyword>
<evidence type="ECO:0000313" key="3">
    <source>
        <dbReference type="RefSeq" id="XP_055871671.1"/>
    </source>
</evidence>
<sequence>MEENRPTECRCRCTSAATRHYKRDLAIAAMNPRTSFNHTFRLGGRMVTPLGARAWIITLLTWILAGDALGRSIGTERYPDQSFPSKNFIFNQTVTCGDFTPGKFIAPTYTCADLRVNGFRLAYGYFFGWSVGQEYQRCQETYGVHEFATLCQMLLRSINKEHMGFKAVYIPKSTCSYMNETRKLLKKISETDFQWTDFKPGWGWTDTLQCMTNYKKG</sequence>
<evidence type="ECO:0000313" key="1">
    <source>
        <dbReference type="Proteomes" id="UP001165740"/>
    </source>
</evidence>
<dbReference type="RefSeq" id="XP_055871670.1">
    <property type="nucleotide sequence ID" value="XM_056015695.1"/>
</dbReference>
<dbReference type="AlphaFoldDB" id="A0A9W2Z9V4"/>
<reference evidence="2 3" key="1">
    <citation type="submission" date="2025-04" db="UniProtKB">
        <authorList>
            <consortium name="RefSeq"/>
        </authorList>
    </citation>
    <scope>IDENTIFICATION</scope>
</reference>
<proteinExistence type="predicted"/>
<organism evidence="1 2">
    <name type="scientific">Biomphalaria glabrata</name>
    <name type="common">Bloodfluke planorb</name>
    <name type="synonym">Freshwater snail</name>
    <dbReference type="NCBI Taxonomy" id="6526"/>
    <lineage>
        <taxon>Eukaryota</taxon>
        <taxon>Metazoa</taxon>
        <taxon>Spiralia</taxon>
        <taxon>Lophotrochozoa</taxon>
        <taxon>Mollusca</taxon>
        <taxon>Gastropoda</taxon>
        <taxon>Heterobranchia</taxon>
        <taxon>Euthyneura</taxon>
        <taxon>Panpulmonata</taxon>
        <taxon>Hygrophila</taxon>
        <taxon>Lymnaeoidea</taxon>
        <taxon>Planorbidae</taxon>
        <taxon>Biomphalaria</taxon>
    </lineage>
</organism>
<name>A0A9W2Z9V4_BIOGL</name>
<accession>A0A9W2Z9V4</accession>